<keyword evidence="1" id="KW-1133">Transmembrane helix</keyword>
<keyword evidence="1" id="KW-0812">Transmembrane</keyword>
<dbReference type="AlphaFoldDB" id="A0A0E9QKT6"/>
<evidence type="ECO:0000313" key="2">
    <source>
        <dbReference type="EMBL" id="JAH17496.1"/>
    </source>
</evidence>
<accession>A0A0E9QKT6</accession>
<reference evidence="2" key="1">
    <citation type="submission" date="2014-11" db="EMBL/GenBank/DDBJ databases">
        <authorList>
            <person name="Amaro Gonzalez C."/>
        </authorList>
    </citation>
    <scope>NUCLEOTIDE SEQUENCE</scope>
</reference>
<proteinExistence type="predicted"/>
<evidence type="ECO:0000256" key="1">
    <source>
        <dbReference type="SAM" id="Phobius"/>
    </source>
</evidence>
<protein>
    <submittedName>
        <fullName evidence="2">Uncharacterized protein</fullName>
    </submittedName>
</protein>
<feature type="transmembrane region" description="Helical" evidence="1">
    <location>
        <begin position="6"/>
        <end position="26"/>
    </location>
</feature>
<keyword evidence="1" id="KW-0472">Membrane</keyword>
<organism evidence="2">
    <name type="scientific">Anguilla anguilla</name>
    <name type="common">European freshwater eel</name>
    <name type="synonym">Muraena anguilla</name>
    <dbReference type="NCBI Taxonomy" id="7936"/>
    <lineage>
        <taxon>Eukaryota</taxon>
        <taxon>Metazoa</taxon>
        <taxon>Chordata</taxon>
        <taxon>Craniata</taxon>
        <taxon>Vertebrata</taxon>
        <taxon>Euteleostomi</taxon>
        <taxon>Actinopterygii</taxon>
        <taxon>Neopterygii</taxon>
        <taxon>Teleostei</taxon>
        <taxon>Anguilliformes</taxon>
        <taxon>Anguillidae</taxon>
        <taxon>Anguilla</taxon>
    </lineage>
</organism>
<dbReference type="EMBL" id="GBXM01091081">
    <property type="protein sequence ID" value="JAH17496.1"/>
    <property type="molecule type" value="Transcribed_RNA"/>
</dbReference>
<sequence length="35" mass="4220">MWWNWPTVYLLVCPGNYAWITLYLLVQKPPDLIVL</sequence>
<reference evidence="2" key="2">
    <citation type="journal article" date="2015" name="Fish Shellfish Immunol.">
        <title>Early steps in the European eel (Anguilla anguilla)-Vibrio vulnificus interaction in the gills: Role of the RtxA13 toxin.</title>
        <authorList>
            <person name="Callol A."/>
            <person name="Pajuelo D."/>
            <person name="Ebbesson L."/>
            <person name="Teles M."/>
            <person name="MacKenzie S."/>
            <person name="Amaro C."/>
        </authorList>
    </citation>
    <scope>NUCLEOTIDE SEQUENCE</scope>
</reference>
<name>A0A0E9QKT6_ANGAN</name>